<protein>
    <submittedName>
        <fullName evidence="3">WGS project CAEQ00000000 data, annotated contig 1885</fullName>
    </submittedName>
</protein>
<dbReference type="Proteomes" id="UP000000702">
    <property type="component" value="Unassembled WGS sequence"/>
</dbReference>
<dbReference type="AlphaFoldDB" id="F9W9Q7"/>
<feature type="region of interest" description="Disordered" evidence="1">
    <location>
        <begin position="542"/>
        <end position="576"/>
    </location>
</feature>
<dbReference type="Pfam" id="PF11074">
    <property type="entry name" value="DUF2779"/>
    <property type="match status" value="1"/>
</dbReference>
<evidence type="ECO:0000313" key="4">
    <source>
        <dbReference type="Proteomes" id="UP000000702"/>
    </source>
</evidence>
<feature type="domain" description="DUF2779" evidence="2">
    <location>
        <begin position="698"/>
        <end position="889"/>
    </location>
</feature>
<dbReference type="InterPro" id="IPR021301">
    <property type="entry name" value="DUF2779"/>
</dbReference>
<feature type="region of interest" description="Disordered" evidence="1">
    <location>
        <begin position="127"/>
        <end position="162"/>
    </location>
</feature>
<dbReference type="OMA" id="PTHYNYL"/>
<name>F9W9Q7_TRYCI</name>
<gene>
    <name evidence="3" type="ORF">TCIL3000_0_46460</name>
</gene>
<proteinExistence type="predicted"/>
<comment type="caution">
    <text evidence="3">The sequence shown here is derived from an EMBL/GenBank/DDBJ whole genome shotgun (WGS) entry which is preliminary data.</text>
</comment>
<dbReference type="EMBL" id="CAEQ01001336">
    <property type="protein sequence ID" value="CCD13961.1"/>
    <property type="molecule type" value="Genomic_DNA"/>
</dbReference>
<feature type="compositionally biased region" description="Low complexity" evidence="1">
    <location>
        <begin position="139"/>
        <end position="153"/>
    </location>
</feature>
<feature type="compositionally biased region" description="Basic residues" evidence="1">
    <location>
        <begin position="807"/>
        <end position="823"/>
    </location>
</feature>
<sequence>MLPLHFCWWCTPLTAPPQGEVMITMPFYYLTSVIIGTATLLPPISTFLPFFSFSLLLHCVCVNSRCTADASHSEQPHNIVLRVVTMFRKRTPAIALSTMVEAMKKGDENEPLRHVLRSYKEANEPMSDIDENIGQVKESSSTTNTKSSQKGNTGRAASPAAHSPPILTYRGFAASLTCPKKFHLLQNDLHIDGEVSIADAVHIDDGAAFNELARRWDRLQFGSRAIAVQESNFDDAVRRSEEILIKYFQTVYAQLGDQAPALTIHRPAFATPFCGTGKDAPVQQKGKSRTMHGVILRARPAVLRFRPKDSQWVILETSSTLDPLGNAARLAQHLQRLHFTTVAFRRWITQPHIPIALRKRFLKIDLDTVTEKNLSGHSLESAAEVTVPLDLKRSGLLHIRQFFPGPVTLMDCDPTRLVKYVQRLSLEDMIEADMNTSQRYSNAFSMGDFSSGGEQDIAQLQAEVGAMQERGHGRQQWGNSAANRSVKKKDTELRQLFATQQKLVEALITTRTLKLVEMGRDPANARKWKSFAMDTNDVVKATYSDEGGEDSTLAGGESSGKNSKKGKGTKGKNSGLRNANEIPCVPTYSEFIGPHCSRGDVCPYFTEGLCLPNKFEEPLRQCDNHLFTVPSTAVSRKATWWLQGLRTVQDVLYQYKKGAINLTAPQLRYVKAVTAGKVFINPREIEDFFSRIRYPAFLIDFEATQFALPPFEKVVAFQPIPFQFSLDVFQENILEETPTHYDFLHFGKGYSPNEDPRRSCVEELMRIVREEREKKRKAMVRSGELARLENLKRQQEEEEFASLGTVRRGRRPTKSKAPHITKKNPLHEPVNLYDGCFIAHFASFEKSCLEKLGQLVDEYKGEIKQFYFLDTLDLFKRGFVHPNAHGSNSLKKVLPGLCPDFKYGVFGGDSSDEMAGEAEGADGSGERQDEQKGENAMGVYRLWHHHEGGGSLMDVQRTVLEDEHRRGVQCDKKRLVSLTNTARPEVRDKAWAMLRIQLLEYCSLDTKALYEIMRQVWLEKEAAKGLKPDKGGWVMTEPLPREYRV</sequence>
<reference evidence="4" key="1">
    <citation type="submission" date="2011-07" db="EMBL/GenBank/DDBJ databases">
        <title>Divergent evolution of antigenic variation in African trypanosomes.</title>
        <authorList>
            <person name="Jackson A.P."/>
            <person name="Berry A."/>
            <person name="Allison H.C."/>
            <person name="Burton P."/>
            <person name="Anderson J."/>
            <person name="Aslett M."/>
            <person name="Brown R."/>
            <person name="Corton N."/>
            <person name="Harris D."/>
            <person name="Hauser H."/>
            <person name="Gamble J."/>
            <person name="Gilderthorp R."/>
            <person name="McQuillan J."/>
            <person name="Quail M.A."/>
            <person name="Sanders M."/>
            <person name="Van Tonder A."/>
            <person name="Ginger M.L."/>
            <person name="Donelson J.E."/>
            <person name="Field M.C."/>
            <person name="Barry J.D."/>
            <person name="Berriman M."/>
            <person name="Hertz-Fowler C."/>
        </authorList>
    </citation>
    <scope>NUCLEOTIDE SEQUENCE [LARGE SCALE GENOMIC DNA]</scope>
    <source>
        <strain evidence="4">IL3000</strain>
    </source>
</reference>
<evidence type="ECO:0000259" key="2">
    <source>
        <dbReference type="Pfam" id="PF11074"/>
    </source>
</evidence>
<organism evidence="3 4">
    <name type="scientific">Trypanosoma congolense (strain IL3000)</name>
    <dbReference type="NCBI Taxonomy" id="1068625"/>
    <lineage>
        <taxon>Eukaryota</taxon>
        <taxon>Discoba</taxon>
        <taxon>Euglenozoa</taxon>
        <taxon>Kinetoplastea</taxon>
        <taxon>Metakinetoplastina</taxon>
        <taxon>Trypanosomatida</taxon>
        <taxon>Trypanosomatidae</taxon>
        <taxon>Trypanosoma</taxon>
        <taxon>Nannomonas</taxon>
    </lineage>
</organism>
<evidence type="ECO:0000313" key="3">
    <source>
        <dbReference type="EMBL" id="CCD13961.1"/>
    </source>
</evidence>
<accession>F9W9Q7</accession>
<feature type="region of interest" description="Disordered" evidence="1">
    <location>
        <begin position="802"/>
        <end position="823"/>
    </location>
</feature>
<dbReference type="VEuPathDB" id="TriTrypDB:TcIL3000_0_46460"/>
<evidence type="ECO:0000256" key="1">
    <source>
        <dbReference type="SAM" id="MobiDB-lite"/>
    </source>
</evidence>
<keyword evidence="4" id="KW-1185">Reference proteome</keyword>
<reference evidence="3 4" key="2">
    <citation type="journal article" date="2012" name="Proc. Natl. Acad. Sci. U.S.A.">
        <title>Antigenic diversity is generated by distinct evolutionary mechanisms in African trypanosome species.</title>
        <authorList>
            <person name="Jackson A.P."/>
            <person name="Berry A."/>
            <person name="Aslett M."/>
            <person name="Allison H.C."/>
            <person name="Burton P."/>
            <person name="Vavrova-Anderson J."/>
            <person name="Brown R."/>
            <person name="Browne H."/>
            <person name="Corton N."/>
            <person name="Hauser H."/>
            <person name="Gamble J."/>
            <person name="Gilderthorp R."/>
            <person name="Marcello L."/>
            <person name="McQuillan J."/>
            <person name="Otto T.D."/>
            <person name="Quail M.A."/>
            <person name="Sanders M.J."/>
            <person name="van Tonder A."/>
            <person name="Ginger M.L."/>
            <person name="Field M.C."/>
            <person name="Barry J.D."/>
            <person name="Hertz-Fowler C."/>
            <person name="Berriman M."/>
        </authorList>
    </citation>
    <scope>NUCLEOTIDE SEQUENCE [LARGE SCALE GENOMIC DNA]</scope>
    <source>
        <strain evidence="3 4">IL3000</strain>
    </source>
</reference>